<evidence type="ECO:0000313" key="2">
    <source>
        <dbReference type="Proteomes" id="UP000202583"/>
    </source>
</evidence>
<name>A0A0K2QQJ1_9CAUD</name>
<organism evidence="1 2">
    <name type="scientific">Ralstonia phage RSF1</name>
    <dbReference type="NCBI Taxonomy" id="1689679"/>
    <lineage>
        <taxon>Viruses</taxon>
        <taxon>Duplodnaviria</taxon>
        <taxon>Heunggongvirae</taxon>
        <taxon>Uroviricota</taxon>
        <taxon>Caudoviricetes</taxon>
        <taxon>Chimalliviridae</taxon>
        <taxon>Chiangmaivirus</taxon>
        <taxon>Chiangmaivirus RSF1</taxon>
    </lineage>
</organism>
<proteinExistence type="predicted"/>
<dbReference type="OrthoDB" id="39746at10239"/>
<protein>
    <submittedName>
        <fullName evidence="1">Uncharacterized protein</fullName>
    </submittedName>
</protein>
<keyword evidence="2" id="KW-1185">Reference proteome</keyword>
<dbReference type="RefSeq" id="YP_009207820.1">
    <property type="nucleotide sequence ID" value="NC_028899.1"/>
</dbReference>
<dbReference type="Proteomes" id="UP000202583">
    <property type="component" value="Segment"/>
</dbReference>
<accession>A0A0K2QQJ1</accession>
<sequence length="66" mass="7892">MAFDQQYVSKAIKMYQAIQPVQQLVVTEQNVIDVQFRELPNSVEVVMENEVRRLIRRYRANHPNLF</sequence>
<reference evidence="1 2" key="1">
    <citation type="submission" date="2015-07" db="EMBL/GenBank/DDBJ databases">
        <title>Two Asian jumbo phage RSL2 and RSF1 infecting the phytopathogen Ralstonia solanacearum share common features related to the phi-KZ-like phages.</title>
        <authorList>
            <person name="Kawasaki T."/>
            <person name="Fujie M."/>
            <person name="Chatchawankanphanich O."/>
            <person name="Ogata H."/>
            <person name="Yamada T."/>
        </authorList>
    </citation>
    <scope>NUCLEOTIDE SEQUENCE [LARGE SCALE GENOMIC DNA]</scope>
    <source>
        <strain evidence="1 2">RSF1</strain>
    </source>
</reference>
<dbReference type="EMBL" id="AP014927">
    <property type="protein sequence ID" value="BAS04808.1"/>
    <property type="molecule type" value="Genomic_DNA"/>
</dbReference>
<dbReference type="KEGG" id="vg:26634477"/>
<evidence type="ECO:0000313" key="1">
    <source>
        <dbReference type="EMBL" id="BAS04808.1"/>
    </source>
</evidence>
<dbReference type="GeneID" id="26634477"/>